<feature type="coiled-coil region" evidence="2">
    <location>
        <begin position="118"/>
        <end position="174"/>
    </location>
</feature>
<feature type="compositionally biased region" description="Basic and acidic residues" evidence="3">
    <location>
        <begin position="376"/>
        <end position="386"/>
    </location>
</feature>
<dbReference type="Proteomes" id="UP001189429">
    <property type="component" value="Unassembled WGS sequence"/>
</dbReference>
<sequence>GNHRNVDRKEAAKRKGRNFLEDNICKHYLLGFCPQHEDLFHSTKRDIGKCQKVHSEAMKTEFENHPDHKKYRAQYEERLRHYLDELVRSAEEWASKERRNIKAENLAIEAAGPTELAKAEIKAMKDAAQTLLEDAEKLAESSRLEEAKKKTDEAKDFQQKAQEYEENAVKLRTEDVCDVCGSRMESGDPQFAKFRHIDGKIHVGFLKIREFLDGLKKRRGGRRAARRTWDPGAEAAATGGGAAATGGGALRVLAPEKATEIEEAIRRGKDTRKIATAALTAKETEEVTRRERDTGETAPSTCTATETEQATGRGTCYGKTPTSAFWATTGTEEATRRRKDCGKTATAARIAKETEKATRTGKDAGETATSAQPAKQTEEATRRENDFGGTAKS</sequence>
<feature type="compositionally biased region" description="Polar residues" evidence="3">
    <location>
        <begin position="298"/>
        <end position="312"/>
    </location>
</feature>
<dbReference type="PANTHER" id="PTHR12375">
    <property type="entry name" value="RNA-BINDING PROTEIN LUC7-RELATED"/>
    <property type="match status" value="1"/>
</dbReference>
<evidence type="ECO:0000256" key="2">
    <source>
        <dbReference type="SAM" id="Coils"/>
    </source>
</evidence>
<gene>
    <name evidence="4" type="ORF">PCOR1329_LOCUS12276</name>
</gene>
<dbReference type="InterPro" id="IPR004882">
    <property type="entry name" value="Luc7-rel"/>
</dbReference>
<evidence type="ECO:0000313" key="5">
    <source>
        <dbReference type="Proteomes" id="UP001189429"/>
    </source>
</evidence>
<name>A0ABN9QJA0_9DINO</name>
<evidence type="ECO:0008006" key="6">
    <source>
        <dbReference type="Google" id="ProtNLM"/>
    </source>
</evidence>
<reference evidence="4" key="1">
    <citation type="submission" date="2023-10" db="EMBL/GenBank/DDBJ databases">
        <authorList>
            <person name="Chen Y."/>
            <person name="Shah S."/>
            <person name="Dougan E. K."/>
            <person name="Thang M."/>
            <person name="Chan C."/>
        </authorList>
    </citation>
    <scope>NUCLEOTIDE SEQUENCE [LARGE SCALE GENOMIC DNA]</scope>
</reference>
<accession>A0ABN9QJA0</accession>
<keyword evidence="2" id="KW-0175">Coiled coil</keyword>
<dbReference type="EMBL" id="CAUYUJ010003570">
    <property type="protein sequence ID" value="CAK0805862.1"/>
    <property type="molecule type" value="Genomic_DNA"/>
</dbReference>
<evidence type="ECO:0000313" key="4">
    <source>
        <dbReference type="EMBL" id="CAK0805862.1"/>
    </source>
</evidence>
<proteinExistence type="inferred from homology"/>
<feature type="region of interest" description="Disordered" evidence="3">
    <location>
        <begin position="281"/>
        <end position="393"/>
    </location>
</feature>
<keyword evidence="5" id="KW-1185">Reference proteome</keyword>
<protein>
    <recommendedName>
        <fullName evidence="6">Luc7-like protein</fullName>
    </recommendedName>
</protein>
<comment type="caution">
    <text evidence="4">The sequence shown here is derived from an EMBL/GenBank/DDBJ whole genome shotgun (WGS) entry which is preliminary data.</text>
</comment>
<feature type="non-terminal residue" evidence="4">
    <location>
        <position position="1"/>
    </location>
</feature>
<organism evidence="4 5">
    <name type="scientific">Prorocentrum cordatum</name>
    <dbReference type="NCBI Taxonomy" id="2364126"/>
    <lineage>
        <taxon>Eukaryota</taxon>
        <taxon>Sar</taxon>
        <taxon>Alveolata</taxon>
        <taxon>Dinophyceae</taxon>
        <taxon>Prorocentrales</taxon>
        <taxon>Prorocentraceae</taxon>
        <taxon>Prorocentrum</taxon>
    </lineage>
</organism>
<evidence type="ECO:0000256" key="1">
    <source>
        <dbReference type="ARBA" id="ARBA00005655"/>
    </source>
</evidence>
<evidence type="ECO:0000256" key="3">
    <source>
        <dbReference type="SAM" id="MobiDB-lite"/>
    </source>
</evidence>
<feature type="region of interest" description="Disordered" evidence="3">
    <location>
        <begin position="220"/>
        <end position="244"/>
    </location>
</feature>
<dbReference type="Pfam" id="PF03194">
    <property type="entry name" value="LUC7"/>
    <property type="match status" value="1"/>
</dbReference>
<comment type="similarity">
    <text evidence="1">Belongs to the Luc7 family.</text>
</comment>
<feature type="compositionally biased region" description="Basic and acidic residues" evidence="3">
    <location>
        <begin position="282"/>
        <end position="295"/>
    </location>
</feature>
<feature type="compositionally biased region" description="Basic and acidic residues" evidence="3">
    <location>
        <begin position="350"/>
        <end position="365"/>
    </location>
</feature>